<dbReference type="Proteomes" id="UP001148662">
    <property type="component" value="Unassembled WGS sequence"/>
</dbReference>
<accession>A0ACC1T2C3</accession>
<organism evidence="1 2">
    <name type="scientific">Phlebia brevispora</name>
    <dbReference type="NCBI Taxonomy" id="194682"/>
    <lineage>
        <taxon>Eukaryota</taxon>
        <taxon>Fungi</taxon>
        <taxon>Dikarya</taxon>
        <taxon>Basidiomycota</taxon>
        <taxon>Agaricomycotina</taxon>
        <taxon>Agaricomycetes</taxon>
        <taxon>Polyporales</taxon>
        <taxon>Meruliaceae</taxon>
        <taxon>Phlebia</taxon>
    </lineage>
</organism>
<keyword evidence="2" id="KW-1185">Reference proteome</keyword>
<protein>
    <submittedName>
        <fullName evidence="1">Uncharacterized protein</fullName>
    </submittedName>
</protein>
<reference evidence="1" key="1">
    <citation type="submission" date="2022-07" db="EMBL/GenBank/DDBJ databases">
        <title>Genome Sequence of Phlebia brevispora.</title>
        <authorList>
            <person name="Buettner E."/>
        </authorList>
    </citation>
    <scope>NUCLEOTIDE SEQUENCE</scope>
    <source>
        <strain evidence="1">MPL23</strain>
    </source>
</reference>
<comment type="caution">
    <text evidence="1">The sequence shown here is derived from an EMBL/GenBank/DDBJ whole genome shotgun (WGS) entry which is preliminary data.</text>
</comment>
<name>A0ACC1T2C3_9APHY</name>
<sequence length="630" mass="72385">MTRSPCSHSIDDSLNNIEFRLQELDGDLLVRSPSRRRQFIDTEKTCKALKDLMQRTKTLHNKYSPFMTLPQELQQQIFLLVQERGQDEIIPSHFRNHSWRKILLVCKAWHCMALGFPQLWTTLSVRKSFTSLFHERDPYLALWLRRSGRCKLQLEIDGDSGSMRMSEYVDEVATVLDRVEYLWLGGVIDRGLCDALKAASCPNLRSLVITAAFAHIQGGGLHFVDFVNEDAQSQARVPGRPKEARILPTLFGNNYDELRSLSLHKLLLYSGNTFGKLTQLHLRSQKYFVDASVTALVNLLSANPALEDLMFDQVFVGDVQVPKFKASLPRLKRLVFLAVTFAGTRFILSCLESAHEELALTCNNRGEPEPEIESLLEQCFWSFPVFETLLDVNMTLTNDEHRLSALNETAGLHLRHLKEPIDAEMTGFEVPYEPDPPFCFGEVMWGLSRLVKTAERVWLRVEGETELLCHPHFDAPVRNDQRLLAFRRVLRRAPALKTLIMEFECCDTYSNVLAALDILYEKDPKDVKIPSLWVVGRHALNDMLLYKRRRYPFKRLKFDFGLSIFGKLDEEKAYPEWLASMEKHELATVITDANYPYIELPSVCTEDTPHAWGWPKYGGCCEWGDNVYSS</sequence>
<dbReference type="EMBL" id="JANHOG010000803">
    <property type="protein sequence ID" value="KAJ3551418.1"/>
    <property type="molecule type" value="Genomic_DNA"/>
</dbReference>
<evidence type="ECO:0000313" key="2">
    <source>
        <dbReference type="Proteomes" id="UP001148662"/>
    </source>
</evidence>
<gene>
    <name evidence="1" type="ORF">NM688_g4714</name>
</gene>
<evidence type="ECO:0000313" key="1">
    <source>
        <dbReference type="EMBL" id="KAJ3551418.1"/>
    </source>
</evidence>
<proteinExistence type="predicted"/>